<evidence type="ECO:0000256" key="1">
    <source>
        <dbReference type="ARBA" id="ARBA00010617"/>
    </source>
</evidence>
<dbReference type="PROSITE" id="PS00086">
    <property type="entry name" value="CYTOCHROME_P450"/>
    <property type="match status" value="1"/>
</dbReference>
<dbReference type="InterPro" id="IPR002397">
    <property type="entry name" value="Cyt_P450_B"/>
</dbReference>
<dbReference type="Pfam" id="PF00067">
    <property type="entry name" value="p450"/>
    <property type="match status" value="2"/>
</dbReference>
<evidence type="ECO:0000256" key="2">
    <source>
        <dbReference type="ARBA" id="ARBA00022617"/>
    </source>
</evidence>
<evidence type="ECO:0000256" key="6">
    <source>
        <dbReference type="ARBA" id="ARBA00023033"/>
    </source>
</evidence>
<evidence type="ECO:0000313" key="8">
    <source>
        <dbReference type="EMBL" id="RAG86141.1"/>
    </source>
</evidence>
<name>A0A2X0ISA7_9ACTN</name>
<dbReference type="FunFam" id="1.10.630.10:FF:000018">
    <property type="entry name" value="Cytochrome P450 monooxygenase"/>
    <property type="match status" value="1"/>
</dbReference>
<dbReference type="InterPro" id="IPR017972">
    <property type="entry name" value="Cyt_P450_CS"/>
</dbReference>
<keyword evidence="9" id="KW-1185">Reference proteome</keyword>
<keyword evidence="5 7" id="KW-0408">Iron</keyword>
<keyword evidence="3 7" id="KW-0479">Metal-binding</keyword>
<keyword evidence="4 7" id="KW-0560">Oxidoreductase</keyword>
<dbReference type="PANTHER" id="PTHR46696:SF1">
    <property type="entry name" value="CYTOCHROME P450 YJIB-RELATED"/>
    <property type="match status" value="1"/>
</dbReference>
<accession>A0A2X0ISA7</accession>
<gene>
    <name evidence="8" type="ORF">DN069_08150</name>
</gene>
<protein>
    <submittedName>
        <fullName evidence="8">Cytochrome P450</fullName>
    </submittedName>
</protein>
<dbReference type="OrthoDB" id="5500002at2"/>
<dbReference type="CDD" id="cd11029">
    <property type="entry name" value="CYP107-like"/>
    <property type="match status" value="1"/>
</dbReference>
<evidence type="ECO:0000256" key="7">
    <source>
        <dbReference type="RuleBase" id="RU000461"/>
    </source>
</evidence>
<comment type="similarity">
    <text evidence="1 7">Belongs to the cytochrome P450 family.</text>
</comment>
<dbReference type="InterPro" id="IPR036396">
    <property type="entry name" value="Cyt_P450_sf"/>
</dbReference>
<evidence type="ECO:0000256" key="5">
    <source>
        <dbReference type="ARBA" id="ARBA00023004"/>
    </source>
</evidence>
<reference evidence="8 9" key="1">
    <citation type="submission" date="2018-06" db="EMBL/GenBank/DDBJ databases">
        <title>Streptacidiphilus pinicola sp. nov., isolated from pine grove soil.</title>
        <authorList>
            <person name="Roh S.G."/>
            <person name="Park S."/>
            <person name="Kim M.-K."/>
            <person name="Yun B.-R."/>
            <person name="Park J."/>
            <person name="Kim M.J."/>
            <person name="Kim Y.S."/>
            <person name="Kim S.B."/>
        </authorList>
    </citation>
    <scope>NUCLEOTIDE SEQUENCE [LARGE SCALE GENOMIC DNA]</scope>
    <source>
        <strain evidence="8 9">MMS16-CNU450</strain>
    </source>
</reference>
<dbReference type="Proteomes" id="UP000248889">
    <property type="component" value="Unassembled WGS sequence"/>
</dbReference>
<evidence type="ECO:0000256" key="3">
    <source>
        <dbReference type="ARBA" id="ARBA00022723"/>
    </source>
</evidence>
<dbReference type="InterPro" id="IPR001128">
    <property type="entry name" value="Cyt_P450"/>
</dbReference>
<sequence length="393" mass="43055">MTALFTSSLLADPHAGYADLRAQGPIQRTTTPDGAPVWLVTRYDDVRALLNDPRLSLNKATASSSGEHGASMPAELDAHLQNSDPPDHTRLRRLVSKAFTPRGIEGLRPLVERRVDDLVARLEAGESTDLIQAVANPLALAVICDVLGIDEGDRRDFRRWTDALRSPEPDAALDSRQALKQMYGFLSELINRKRADDPGDDLLSQMVAARDEEDRLTEAELVAMAFLLLFAGYDNSANLIGSAMLALLTHPQVLRALRAGTVSMDQVLDETLRWETPSMLASRRFARERIDFGGQVIAPGDRVWLSLVSANRDAAQFAQPHEFQATRSGNGHLAFGHGLHYCVGAALARMEASVAIHALLRSLPEIRLACAASELRWTSSFRTRGLVALPVAW</sequence>
<evidence type="ECO:0000313" key="9">
    <source>
        <dbReference type="Proteomes" id="UP000248889"/>
    </source>
</evidence>
<dbReference type="PANTHER" id="PTHR46696">
    <property type="entry name" value="P450, PUTATIVE (EUROFUNG)-RELATED"/>
    <property type="match status" value="1"/>
</dbReference>
<keyword evidence="2 7" id="KW-0349">Heme</keyword>
<dbReference type="GO" id="GO:0004497">
    <property type="term" value="F:monooxygenase activity"/>
    <property type="evidence" value="ECO:0007669"/>
    <property type="project" value="UniProtKB-KW"/>
</dbReference>
<dbReference type="GO" id="GO:0016705">
    <property type="term" value="F:oxidoreductase activity, acting on paired donors, with incorporation or reduction of molecular oxygen"/>
    <property type="evidence" value="ECO:0007669"/>
    <property type="project" value="InterPro"/>
</dbReference>
<dbReference type="GO" id="GO:0020037">
    <property type="term" value="F:heme binding"/>
    <property type="evidence" value="ECO:0007669"/>
    <property type="project" value="InterPro"/>
</dbReference>
<proteinExistence type="inferred from homology"/>
<evidence type="ECO:0000256" key="4">
    <source>
        <dbReference type="ARBA" id="ARBA00023002"/>
    </source>
</evidence>
<dbReference type="PRINTS" id="PR00359">
    <property type="entry name" value="BP450"/>
</dbReference>
<dbReference type="AlphaFoldDB" id="A0A2X0ISA7"/>
<organism evidence="8 9">
    <name type="scientific">Streptacidiphilus pinicola</name>
    <dbReference type="NCBI Taxonomy" id="2219663"/>
    <lineage>
        <taxon>Bacteria</taxon>
        <taxon>Bacillati</taxon>
        <taxon>Actinomycetota</taxon>
        <taxon>Actinomycetes</taxon>
        <taxon>Kitasatosporales</taxon>
        <taxon>Streptomycetaceae</taxon>
        <taxon>Streptacidiphilus</taxon>
    </lineage>
</organism>
<dbReference type="Gene3D" id="1.10.630.10">
    <property type="entry name" value="Cytochrome P450"/>
    <property type="match status" value="1"/>
</dbReference>
<dbReference type="SUPFAM" id="SSF48264">
    <property type="entry name" value="Cytochrome P450"/>
    <property type="match status" value="1"/>
</dbReference>
<keyword evidence="6 7" id="KW-0503">Monooxygenase</keyword>
<dbReference type="GO" id="GO:0005506">
    <property type="term" value="F:iron ion binding"/>
    <property type="evidence" value="ECO:0007669"/>
    <property type="project" value="InterPro"/>
</dbReference>
<dbReference type="EMBL" id="QKYN01000032">
    <property type="protein sequence ID" value="RAG86141.1"/>
    <property type="molecule type" value="Genomic_DNA"/>
</dbReference>
<comment type="caution">
    <text evidence="8">The sequence shown here is derived from an EMBL/GenBank/DDBJ whole genome shotgun (WGS) entry which is preliminary data.</text>
</comment>